<evidence type="ECO:0000313" key="3">
    <source>
        <dbReference type="EMBL" id="GAF68217.1"/>
    </source>
</evidence>
<organism evidence="3">
    <name type="scientific">marine sediment metagenome</name>
    <dbReference type="NCBI Taxonomy" id="412755"/>
    <lineage>
        <taxon>unclassified sequences</taxon>
        <taxon>metagenomes</taxon>
        <taxon>ecological metagenomes</taxon>
    </lineage>
</organism>
<evidence type="ECO:0000259" key="2">
    <source>
        <dbReference type="Pfam" id="PF05168"/>
    </source>
</evidence>
<feature type="non-terminal residue" evidence="3">
    <location>
        <position position="1"/>
    </location>
</feature>
<dbReference type="Gene3D" id="1.20.120.330">
    <property type="entry name" value="Nucleotidyltransferases domain 2"/>
    <property type="match status" value="1"/>
</dbReference>
<reference evidence="3" key="1">
    <citation type="journal article" date="2014" name="Front. Microbiol.">
        <title>High frequency of phylogenetically diverse reductive dehalogenase-homologous genes in deep subseafloor sedimentary metagenomes.</title>
        <authorList>
            <person name="Kawai M."/>
            <person name="Futagami T."/>
            <person name="Toyoda A."/>
            <person name="Takaki Y."/>
            <person name="Nishi S."/>
            <person name="Hori S."/>
            <person name="Arai W."/>
            <person name="Tsubouchi T."/>
            <person name="Morono Y."/>
            <person name="Uchiyama I."/>
            <person name="Ito T."/>
            <person name="Fujiyama A."/>
            <person name="Inagaki F."/>
            <person name="Takami H."/>
        </authorList>
    </citation>
    <scope>NUCLEOTIDE SEQUENCE</scope>
    <source>
        <strain evidence="3">Expedition CK06-06</strain>
    </source>
</reference>
<proteinExistence type="inferred from homology"/>
<dbReference type="Pfam" id="PF05168">
    <property type="entry name" value="HEPN"/>
    <property type="match status" value="1"/>
</dbReference>
<dbReference type="InterPro" id="IPR052226">
    <property type="entry name" value="UPF0332_toxin"/>
</dbReference>
<sequence>KIREFPRGKALITKTLGTAQRDLERAEKTFNDKDYKWATIQSYYSMFHSARALLFAKNYREHSHYCLIVAMRALYVETRLLPGSLIEALGKGKRLREDADYYDRWSEEGASFALKAAGDFLKKARELTKNLHKSP</sequence>
<gene>
    <name evidence="3" type="ORF">S01H1_14738</name>
</gene>
<dbReference type="AlphaFoldDB" id="X0RWU1"/>
<dbReference type="PANTHER" id="PTHR36565:SF1">
    <property type="entry name" value="UPF0332 PROTEIN TM_1000"/>
    <property type="match status" value="1"/>
</dbReference>
<feature type="domain" description="HEPN" evidence="2">
    <location>
        <begin position="16"/>
        <end position="126"/>
    </location>
</feature>
<comment type="similarity">
    <text evidence="1">Belongs to the UPF0332 family.</text>
</comment>
<dbReference type="EMBL" id="BARS01007677">
    <property type="protein sequence ID" value="GAF68217.1"/>
    <property type="molecule type" value="Genomic_DNA"/>
</dbReference>
<comment type="caution">
    <text evidence="3">The sequence shown here is derived from an EMBL/GenBank/DDBJ whole genome shotgun (WGS) entry which is preliminary data.</text>
</comment>
<protein>
    <recommendedName>
        <fullName evidence="2">HEPN domain-containing protein</fullName>
    </recommendedName>
</protein>
<evidence type="ECO:0000256" key="1">
    <source>
        <dbReference type="ARBA" id="ARBA00038248"/>
    </source>
</evidence>
<name>X0RWU1_9ZZZZ</name>
<dbReference type="InterPro" id="IPR007842">
    <property type="entry name" value="HEPN_dom"/>
</dbReference>
<dbReference type="PANTHER" id="PTHR36565">
    <property type="entry name" value="UPF0332 PROTEIN TM_1000"/>
    <property type="match status" value="1"/>
</dbReference>
<accession>X0RWU1</accession>